<evidence type="ECO:0000256" key="1">
    <source>
        <dbReference type="SAM" id="MobiDB-lite"/>
    </source>
</evidence>
<evidence type="ECO:0000313" key="3">
    <source>
        <dbReference type="EMBL" id="NWI10572.1"/>
    </source>
</evidence>
<dbReference type="PANTHER" id="PTHR34347">
    <property type="entry name" value="DNA REPAIR-SCAFFOLDING PROTEIN SPIDR"/>
    <property type="match status" value="1"/>
</dbReference>
<comment type="caution">
    <text evidence="3">The sequence shown here is derived from an EMBL/GenBank/DDBJ whole genome shotgun (WGS) entry which is preliminary data.</text>
</comment>
<dbReference type="PANTHER" id="PTHR34347:SF1">
    <property type="entry name" value="DNA REPAIR-SCAFFOLDING PROTEIN"/>
    <property type="match status" value="1"/>
</dbReference>
<dbReference type="GO" id="GO:0005654">
    <property type="term" value="C:nucleoplasm"/>
    <property type="evidence" value="ECO:0007669"/>
    <property type="project" value="TreeGrafter"/>
</dbReference>
<dbReference type="Proteomes" id="UP000545332">
    <property type="component" value="Unassembled WGS sequence"/>
</dbReference>
<protein>
    <submittedName>
        <fullName evidence="3">SPIDR protein</fullName>
    </submittedName>
</protein>
<evidence type="ECO:0000313" key="4">
    <source>
        <dbReference type="Proteomes" id="UP000545332"/>
    </source>
</evidence>
<feature type="domain" description="DUF4502" evidence="2">
    <location>
        <begin position="1"/>
        <end position="187"/>
    </location>
</feature>
<dbReference type="InterPro" id="IPR028026">
    <property type="entry name" value="DUF4502"/>
</dbReference>
<dbReference type="EMBL" id="VWPX01003998">
    <property type="protein sequence ID" value="NWI10572.1"/>
    <property type="molecule type" value="Genomic_DNA"/>
</dbReference>
<feature type="compositionally biased region" description="Polar residues" evidence="1">
    <location>
        <begin position="72"/>
        <end position="82"/>
    </location>
</feature>
<dbReference type="AlphaFoldDB" id="A0A7K4K304"/>
<evidence type="ECO:0000259" key="2">
    <source>
        <dbReference type="Pfam" id="PF14950"/>
    </source>
</evidence>
<dbReference type="GO" id="GO:0000228">
    <property type="term" value="C:nuclear chromosome"/>
    <property type="evidence" value="ECO:0007669"/>
    <property type="project" value="TreeGrafter"/>
</dbReference>
<dbReference type="OrthoDB" id="1914453at2759"/>
<feature type="non-terminal residue" evidence="3">
    <location>
        <position position="1"/>
    </location>
</feature>
<dbReference type="InterPro" id="IPR053054">
    <property type="entry name" value="DNA_repair-scaffolding"/>
</dbReference>
<name>A0A7K4K304_9AVES</name>
<feature type="non-terminal residue" evidence="3">
    <location>
        <position position="203"/>
    </location>
</feature>
<organism evidence="3 4">
    <name type="scientific">Crypturellus soui</name>
    <dbReference type="NCBI Taxonomy" id="458187"/>
    <lineage>
        <taxon>Eukaryota</taxon>
        <taxon>Metazoa</taxon>
        <taxon>Chordata</taxon>
        <taxon>Craniata</taxon>
        <taxon>Vertebrata</taxon>
        <taxon>Euteleostomi</taxon>
        <taxon>Archelosauria</taxon>
        <taxon>Archosauria</taxon>
        <taxon>Dinosauria</taxon>
        <taxon>Saurischia</taxon>
        <taxon>Theropoda</taxon>
        <taxon>Coelurosauria</taxon>
        <taxon>Aves</taxon>
        <taxon>Palaeognathae</taxon>
        <taxon>Tinamiformes</taxon>
        <taxon>Tinamidae</taxon>
        <taxon>Crypturellus</taxon>
    </lineage>
</organism>
<dbReference type="GO" id="GO:0070202">
    <property type="term" value="P:regulation of establishment of protein localization to chromosome"/>
    <property type="evidence" value="ECO:0007669"/>
    <property type="project" value="TreeGrafter"/>
</dbReference>
<feature type="region of interest" description="Disordered" evidence="1">
    <location>
        <begin position="72"/>
        <end position="183"/>
    </location>
</feature>
<gene>
    <name evidence="3" type="primary">Spidr_0</name>
    <name evidence="3" type="ORF">CRYSOU_R08326</name>
</gene>
<feature type="compositionally biased region" description="Basic and acidic residues" evidence="1">
    <location>
        <begin position="118"/>
        <end position="136"/>
    </location>
</feature>
<proteinExistence type="predicted"/>
<dbReference type="Pfam" id="PF14950">
    <property type="entry name" value="DUF4502"/>
    <property type="match status" value="1"/>
</dbReference>
<dbReference type="GO" id="GO:0000724">
    <property type="term" value="P:double-strand break repair via homologous recombination"/>
    <property type="evidence" value="ECO:0007669"/>
    <property type="project" value="TreeGrafter"/>
</dbReference>
<keyword evidence="4" id="KW-1185">Reference proteome</keyword>
<accession>A0A7K4K304</accession>
<feature type="compositionally biased region" description="Basic and acidic residues" evidence="1">
    <location>
        <begin position="143"/>
        <end position="156"/>
    </location>
</feature>
<sequence length="203" mass="22181">WNAGCTSFPDETPLQLKRSNARTSVAGTSISNSWLRCGDGFQSTSVLESVKRTDQQSRFKKHLGPVLTSAESTVGSSAAVSSKESEDIIWSSSGSDFSDDENKTSISRLCNEKSPASKAEKTCSRPDLLSENRSGEDEPQFIEWEKDSDSTGRCDGSDDDGSLEISDSDSCTNKNSLPDEENDDLSKVSFFFSLKYINHNYGV</sequence>
<reference evidence="3 4" key="1">
    <citation type="submission" date="2019-09" db="EMBL/GenBank/DDBJ databases">
        <title>Bird 10,000 Genomes (B10K) Project - Family phase.</title>
        <authorList>
            <person name="Zhang G."/>
        </authorList>
    </citation>
    <scope>NUCLEOTIDE SEQUENCE [LARGE SCALE GENOMIC DNA]</scope>
    <source>
        <strain evidence="3">B10K-MSB-42743</strain>
        <tissue evidence="3">Heart</tissue>
    </source>
</reference>